<dbReference type="PANTHER" id="PTHR43060:SF13">
    <property type="entry name" value="3-HYDROXYISOBUTYRATE DEHYDROGENASE-LIKE 2, MITOCHONDRIAL-RELATED"/>
    <property type="match status" value="1"/>
</dbReference>
<keyword evidence="1" id="KW-0560">Oxidoreductase</keyword>
<dbReference type="EMBL" id="PYDT01000010">
    <property type="protein sequence ID" value="THU46537.1"/>
    <property type="molecule type" value="Genomic_DNA"/>
</dbReference>
<dbReference type="SUPFAM" id="SSF51735">
    <property type="entry name" value="NAD(P)-binding Rossmann-fold domains"/>
    <property type="match status" value="1"/>
</dbReference>
<gene>
    <name evidence="6" type="ORF">C4D60_Mb09t05980</name>
</gene>
<name>A0A4S8IEC3_MUSBA</name>
<dbReference type="InterPro" id="IPR008927">
    <property type="entry name" value="6-PGluconate_DH-like_C_sf"/>
</dbReference>
<dbReference type="GO" id="GO:0050661">
    <property type="term" value="F:NADP binding"/>
    <property type="evidence" value="ECO:0007669"/>
    <property type="project" value="InterPro"/>
</dbReference>
<dbReference type="InterPro" id="IPR006115">
    <property type="entry name" value="6PGDH_NADP-bd"/>
</dbReference>
<feature type="domain" description="6-phosphogluconate dehydrogenase NADP-binding" evidence="4">
    <location>
        <begin position="17"/>
        <end position="174"/>
    </location>
</feature>
<keyword evidence="2" id="KW-0520">NAD</keyword>
<dbReference type="SUPFAM" id="SSF48179">
    <property type="entry name" value="6-phosphogluconate dehydrogenase C-terminal domain-like"/>
    <property type="match status" value="1"/>
</dbReference>
<evidence type="ECO:0000313" key="6">
    <source>
        <dbReference type="EMBL" id="THU46537.1"/>
    </source>
</evidence>
<dbReference type="Pfam" id="PF14833">
    <property type="entry name" value="NAD_binding_11"/>
    <property type="match status" value="1"/>
</dbReference>
<dbReference type="PIRSF" id="PIRSF000103">
    <property type="entry name" value="HIBADH"/>
    <property type="match status" value="1"/>
</dbReference>
<organism evidence="6 7">
    <name type="scientific">Musa balbisiana</name>
    <name type="common">Banana</name>
    <dbReference type="NCBI Taxonomy" id="52838"/>
    <lineage>
        <taxon>Eukaryota</taxon>
        <taxon>Viridiplantae</taxon>
        <taxon>Streptophyta</taxon>
        <taxon>Embryophyta</taxon>
        <taxon>Tracheophyta</taxon>
        <taxon>Spermatophyta</taxon>
        <taxon>Magnoliopsida</taxon>
        <taxon>Liliopsida</taxon>
        <taxon>Zingiberales</taxon>
        <taxon>Musaceae</taxon>
        <taxon>Musa</taxon>
    </lineage>
</organism>
<proteinExistence type="predicted"/>
<dbReference type="Proteomes" id="UP000317650">
    <property type="component" value="Chromosome 9"/>
</dbReference>
<keyword evidence="7" id="KW-1185">Reference proteome</keyword>
<comment type="caution">
    <text evidence="6">The sequence shown here is derived from an EMBL/GenBank/DDBJ whole genome shotgun (WGS) entry which is preliminary data.</text>
</comment>
<feature type="domain" description="3-hydroxyisobutyrate dehydrogenase-like NAD-binding" evidence="5">
    <location>
        <begin position="179"/>
        <end position="304"/>
    </location>
</feature>
<evidence type="ECO:0000313" key="7">
    <source>
        <dbReference type="Proteomes" id="UP000317650"/>
    </source>
</evidence>
<feature type="active site" evidence="3">
    <location>
        <position position="185"/>
    </location>
</feature>
<dbReference type="PANTHER" id="PTHR43060">
    <property type="entry name" value="3-HYDROXYISOBUTYRATE DEHYDROGENASE-LIKE 1, MITOCHONDRIAL-RELATED"/>
    <property type="match status" value="1"/>
</dbReference>
<evidence type="ECO:0000259" key="4">
    <source>
        <dbReference type="Pfam" id="PF03446"/>
    </source>
</evidence>
<dbReference type="InterPro" id="IPR013328">
    <property type="entry name" value="6PGD_dom2"/>
</dbReference>
<dbReference type="GO" id="GO:0051287">
    <property type="term" value="F:NAD binding"/>
    <property type="evidence" value="ECO:0007669"/>
    <property type="project" value="InterPro"/>
</dbReference>
<dbReference type="AlphaFoldDB" id="A0A4S8IEC3"/>
<dbReference type="Gene3D" id="3.40.50.720">
    <property type="entry name" value="NAD(P)-binding Rossmann-like Domain"/>
    <property type="match status" value="1"/>
</dbReference>
<dbReference type="GO" id="GO:0016491">
    <property type="term" value="F:oxidoreductase activity"/>
    <property type="evidence" value="ECO:0007669"/>
    <property type="project" value="UniProtKB-KW"/>
</dbReference>
<evidence type="ECO:0000256" key="2">
    <source>
        <dbReference type="ARBA" id="ARBA00023027"/>
    </source>
</evidence>
<reference evidence="6 7" key="1">
    <citation type="journal article" date="2019" name="Nat. Plants">
        <title>Genome sequencing of Musa balbisiana reveals subgenome evolution and function divergence in polyploid bananas.</title>
        <authorList>
            <person name="Yao X."/>
        </authorList>
    </citation>
    <scope>NUCLEOTIDE SEQUENCE [LARGE SCALE GENOMIC DNA]</scope>
    <source>
        <strain evidence="7">cv. DH-PKW</strain>
        <tissue evidence="6">Leaves</tissue>
    </source>
</reference>
<protein>
    <recommendedName>
        <fullName evidence="8">6-phosphogluconate dehydrogenase NADP-binding domain-containing protein</fullName>
    </recommendedName>
</protein>
<dbReference type="STRING" id="52838.A0A4S8IEC3"/>
<evidence type="ECO:0000259" key="5">
    <source>
        <dbReference type="Pfam" id="PF14833"/>
    </source>
</evidence>
<evidence type="ECO:0008006" key="8">
    <source>
        <dbReference type="Google" id="ProtNLM"/>
    </source>
</evidence>
<evidence type="ECO:0000256" key="3">
    <source>
        <dbReference type="PIRSR" id="PIRSR000103-1"/>
    </source>
</evidence>
<dbReference type="InterPro" id="IPR015815">
    <property type="entry name" value="HIBADH-related"/>
</dbReference>
<dbReference type="Pfam" id="PF03446">
    <property type="entry name" value="NAD_binding_2"/>
    <property type="match status" value="1"/>
</dbReference>
<dbReference type="InterPro" id="IPR036291">
    <property type="entry name" value="NAD(P)-bd_dom_sf"/>
</dbReference>
<accession>A0A4S8IEC3</accession>
<dbReference type="Gene3D" id="1.10.1040.10">
    <property type="entry name" value="N-(1-d-carboxylethyl)-l-norvaline Dehydrogenase, domain 2"/>
    <property type="match status" value="1"/>
</dbReference>
<sequence>MEESRGYPRPIGPGVTRVGWIGAGVMGAAMAARLRTAGYAVAIYARTPSKADHLRRLGAHLVPSPADAARSADVLFTMVGHPSDVREALLDPASGALAAIPPGGVLVDCTSSDPALAREVAAAARARGCWAVDAPVSGGDVGARDGTLAILAGGDEGVVHWLLPLFEALGRATWMGPAGSGQSSKIANQITIGGTILGLSEAIVFAGRAGLDVPRFLDAVRGGAAGSRAMEIFGERMARRDFAPGGFAEYMVKDLGMGLRGGEDGGEEETGKGVVLPGAALCQQLYLAMVANGDGKMGGQGLITVIERLNGKHA</sequence>
<dbReference type="InterPro" id="IPR029154">
    <property type="entry name" value="HIBADH-like_NADP-bd"/>
</dbReference>
<evidence type="ECO:0000256" key="1">
    <source>
        <dbReference type="ARBA" id="ARBA00023002"/>
    </source>
</evidence>